<dbReference type="HOGENOM" id="CLU_811291_0_0_1"/>
<evidence type="ECO:0008006" key="6">
    <source>
        <dbReference type="Google" id="ProtNLM"/>
    </source>
</evidence>
<dbReference type="GO" id="GO:0000976">
    <property type="term" value="F:transcription cis-regulatory region binding"/>
    <property type="evidence" value="ECO:0007669"/>
    <property type="project" value="InterPro"/>
</dbReference>
<dbReference type="GO" id="GO:0090575">
    <property type="term" value="C:RNA polymerase II transcription regulator complex"/>
    <property type="evidence" value="ECO:0007669"/>
    <property type="project" value="TreeGrafter"/>
</dbReference>
<dbReference type="Proteomes" id="UP000011761">
    <property type="component" value="Unassembled WGS sequence"/>
</dbReference>
<dbReference type="InterPro" id="IPR050936">
    <property type="entry name" value="AP-1-like"/>
</dbReference>
<evidence type="ECO:0000313" key="5">
    <source>
        <dbReference type="Proteomes" id="UP000011761"/>
    </source>
</evidence>
<gene>
    <name evidence="4" type="ORF">BAUCODRAFT_26337</name>
</gene>
<feature type="region of interest" description="Disordered" evidence="3">
    <location>
        <begin position="121"/>
        <end position="181"/>
    </location>
</feature>
<dbReference type="eggNOG" id="ENOG502QUE5">
    <property type="taxonomic scope" value="Eukaryota"/>
</dbReference>
<dbReference type="KEGG" id="bcom:BAUCODRAFT_26337"/>
<organism evidence="4 5">
    <name type="scientific">Baudoinia panamericana (strain UAMH 10762)</name>
    <name type="common">Angels' share fungus</name>
    <name type="synonym">Baudoinia compniacensis (strain UAMH 10762)</name>
    <dbReference type="NCBI Taxonomy" id="717646"/>
    <lineage>
        <taxon>Eukaryota</taxon>
        <taxon>Fungi</taxon>
        <taxon>Dikarya</taxon>
        <taxon>Ascomycota</taxon>
        <taxon>Pezizomycotina</taxon>
        <taxon>Dothideomycetes</taxon>
        <taxon>Dothideomycetidae</taxon>
        <taxon>Mycosphaerellales</taxon>
        <taxon>Teratosphaeriaceae</taxon>
        <taxon>Baudoinia</taxon>
    </lineage>
</organism>
<dbReference type="PANTHER" id="PTHR40621:SF6">
    <property type="entry name" value="AP-1-LIKE TRANSCRIPTION FACTOR YAP1-RELATED"/>
    <property type="match status" value="1"/>
</dbReference>
<dbReference type="Gene3D" id="1.20.5.170">
    <property type="match status" value="1"/>
</dbReference>
<feature type="compositionally biased region" description="Polar residues" evidence="3">
    <location>
        <begin position="121"/>
        <end position="136"/>
    </location>
</feature>
<feature type="compositionally biased region" description="Basic residues" evidence="3">
    <location>
        <begin position="164"/>
        <end position="174"/>
    </location>
</feature>
<protein>
    <recommendedName>
        <fullName evidence="6">BZIP domain-containing protein</fullName>
    </recommendedName>
</protein>
<comment type="subcellular location">
    <subcellularLocation>
        <location evidence="1">Nucleus</location>
    </subcellularLocation>
</comment>
<reference evidence="4 5" key="1">
    <citation type="journal article" date="2012" name="PLoS Pathog.">
        <title>Diverse lifestyles and strategies of plant pathogenesis encoded in the genomes of eighteen Dothideomycetes fungi.</title>
        <authorList>
            <person name="Ohm R.A."/>
            <person name="Feau N."/>
            <person name="Henrissat B."/>
            <person name="Schoch C.L."/>
            <person name="Horwitz B.A."/>
            <person name="Barry K.W."/>
            <person name="Condon B.J."/>
            <person name="Copeland A.C."/>
            <person name="Dhillon B."/>
            <person name="Glaser F."/>
            <person name="Hesse C.N."/>
            <person name="Kosti I."/>
            <person name="LaButti K."/>
            <person name="Lindquist E.A."/>
            <person name="Lucas S."/>
            <person name="Salamov A.A."/>
            <person name="Bradshaw R.E."/>
            <person name="Ciuffetti L."/>
            <person name="Hamelin R.C."/>
            <person name="Kema G.H.J."/>
            <person name="Lawrence C."/>
            <person name="Scott J.A."/>
            <person name="Spatafora J.W."/>
            <person name="Turgeon B.G."/>
            <person name="de Wit P.J.G.M."/>
            <person name="Zhong S."/>
            <person name="Goodwin S.B."/>
            <person name="Grigoriev I.V."/>
        </authorList>
    </citation>
    <scope>NUCLEOTIDE SEQUENCE [LARGE SCALE GENOMIC DNA]</scope>
    <source>
        <strain evidence="4 5">UAMH 10762</strain>
    </source>
</reference>
<accession>M2MCA3</accession>
<proteinExistence type="predicted"/>
<sequence>MSDNIYRTVDDGYLALDQGGWIESNELTTTLPTNALTMPSTAGNMSQADHHVSEGHWPLSDDLMTSLATDARTMPMGPDILNATMAYGSGQIGLPRSQHFSALQHHNLPQVDIQHAQPAAPTTQRVPISPVSTSGPMSRVVNVPERPKPGRRPIEETQETAQDRRRHQNRKAQRLFRDKRQQKLHETQLELEERKREYQTKVCEWETEKHELVKETNKLKSELEATRIKLRQAEARLLNGGKQTDMLVPSPTSMGSGSVAGGSFSGPAQQRNDSTTTATTSTTDLASMGSVGGAHEAYGYDEDDTFESLDPSSGEGETNWYDGAEPHGDYYVDDMAFYSNGL</sequence>
<dbReference type="GO" id="GO:0001228">
    <property type="term" value="F:DNA-binding transcription activator activity, RNA polymerase II-specific"/>
    <property type="evidence" value="ECO:0007669"/>
    <property type="project" value="TreeGrafter"/>
</dbReference>
<dbReference type="RefSeq" id="XP_007678561.1">
    <property type="nucleotide sequence ID" value="XM_007680371.1"/>
</dbReference>
<feature type="compositionally biased region" description="Basic and acidic residues" evidence="3">
    <location>
        <begin position="145"/>
        <end position="155"/>
    </location>
</feature>
<evidence type="ECO:0000256" key="3">
    <source>
        <dbReference type="SAM" id="MobiDB-lite"/>
    </source>
</evidence>
<dbReference type="PANTHER" id="PTHR40621">
    <property type="entry name" value="TRANSCRIPTION FACTOR KAPC-RELATED"/>
    <property type="match status" value="1"/>
</dbReference>
<keyword evidence="2" id="KW-0539">Nucleus</keyword>
<name>M2MCA3_BAUPA</name>
<dbReference type="OrthoDB" id="3876855at2759"/>
<evidence type="ECO:0000256" key="1">
    <source>
        <dbReference type="ARBA" id="ARBA00004123"/>
    </source>
</evidence>
<dbReference type="EMBL" id="KB445559">
    <property type="protein sequence ID" value="EMC94141.1"/>
    <property type="molecule type" value="Genomic_DNA"/>
</dbReference>
<dbReference type="AlphaFoldDB" id="M2MCA3"/>
<dbReference type="CDD" id="cd14688">
    <property type="entry name" value="bZIP_YAP"/>
    <property type="match status" value="1"/>
</dbReference>
<evidence type="ECO:0000313" key="4">
    <source>
        <dbReference type="EMBL" id="EMC94141.1"/>
    </source>
</evidence>
<evidence type="ECO:0000256" key="2">
    <source>
        <dbReference type="ARBA" id="ARBA00023242"/>
    </source>
</evidence>
<feature type="region of interest" description="Disordered" evidence="3">
    <location>
        <begin position="240"/>
        <end position="327"/>
    </location>
</feature>
<feature type="compositionally biased region" description="Low complexity" evidence="3">
    <location>
        <begin position="274"/>
        <end position="283"/>
    </location>
</feature>
<keyword evidence="5" id="KW-1185">Reference proteome</keyword>
<dbReference type="GeneID" id="19110412"/>